<organism evidence="1">
    <name type="scientific">Oceanithermus profundus</name>
    <dbReference type="NCBI Taxonomy" id="187137"/>
    <lineage>
        <taxon>Bacteria</taxon>
        <taxon>Thermotogati</taxon>
        <taxon>Deinococcota</taxon>
        <taxon>Deinococci</taxon>
        <taxon>Thermales</taxon>
        <taxon>Thermaceae</taxon>
        <taxon>Oceanithermus</taxon>
    </lineage>
</organism>
<dbReference type="NCBIfam" id="TIGR01509">
    <property type="entry name" value="HAD-SF-IA-v3"/>
    <property type="match status" value="1"/>
</dbReference>
<accession>A0A7C4Z6Q2</accession>
<reference evidence="1" key="1">
    <citation type="journal article" date="2020" name="mSystems">
        <title>Genome- and Community-Level Interaction Insights into Carbon Utilization and Element Cycling Functions of Hydrothermarchaeota in Hydrothermal Sediment.</title>
        <authorList>
            <person name="Zhou Z."/>
            <person name="Liu Y."/>
            <person name="Xu W."/>
            <person name="Pan J."/>
            <person name="Luo Z.H."/>
            <person name="Li M."/>
        </authorList>
    </citation>
    <scope>NUCLEOTIDE SEQUENCE [LARGE SCALE GENOMIC DNA]</scope>
    <source>
        <strain evidence="1">HyVt-570</strain>
    </source>
</reference>
<dbReference type="Gene3D" id="3.40.50.1000">
    <property type="entry name" value="HAD superfamily/HAD-like"/>
    <property type="match status" value="1"/>
</dbReference>
<sequence>MIRAVVFDRDGVLMRPAQGALDRFAAWLDRCTPGGLDAHRLREVLLPLWERYAAEIRDLKVSAAGEPRFWLSFADELVRRLKSRCRPADVVAEWPYYRFIEPVPGARALLEWLHLRPYTVAVLSNTTPSLRESLAYHGMDALVDRFFTSCELGHLKPDGRIFQLVSEALDVPPEAIAFFDDYPDNVRIARRMGWRAYLVRLGEPGPEVIDRLDLIYEILEG</sequence>
<dbReference type="SFLD" id="SFLDG01129">
    <property type="entry name" value="C1.5:_HAD__Beta-PGM__Phosphata"/>
    <property type="match status" value="1"/>
</dbReference>
<proteinExistence type="predicted"/>
<evidence type="ECO:0000313" key="1">
    <source>
        <dbReference type="EMBL" id="HGY10674.1"/>
    </source>
</evidence>
<comment type="caution">
    <text evidence="1">The sequence shown here is derived from an EMBL/GenBank/DDBJ whole genome shotgun (WGS) entry which is preliminary data.</text>
</comment>
<protein>
    <submittedName>
        <fullName evidence="1">HAD family phosphatase</fullName>
    </submittedName>
</protein>
<gene>
    <name evidence="1" type="ORF">ENK37_11605</name>
</gene>
<name>A0A7C4Z6Q2_9DEIN</name>
<dbReference type="InterPro" id="IPR023214">
    <property type="entry name" value="HAD_sf"/>
</dbReference>
<dbReference type="PANTHER" id="PTHR43434:SF1">
    <property type="entry name" value="PHOSPHOGLYCOLATE PHOSPHATASE"/>
    <property type="match status" value="1"/>
</dbReference>
<dbReference type="CDD" id="cd02603">
    <property type="entry name" value="HAD_sEH-N_like"/>
    <property type="match status" value="1"/>
</dbReference>
<dbReference type="Proteomes" id="UP000885759">
    <property type="component" value="Unassembled WGS sequence"/>
</dbReference>
<dbReference type="InterPro" id="IPR036412">
    <property type="entry name" value="HAD-like_sf"/>
</dbReference>
<dbReference type="GO" id="GO:0008967">
    <property type="term" value="F:phosphoglycolate phosphatase activity"/>
    <property type="evidence" value="ECO:0007669"/>
    <property type="project" value="TreeGrafter"/>
</dbReference>
<dbReference type="SFLD" id="SFLDS00003">
    <property type="entry name" value="Haloacid_Dehalogenase"/>
    <property type="match status" value="1"/>
</dbReference>
<dbReference type="InterPro" id="IPR006439">
    <property type="entry name" value="HAD-SF_hydro_IA"/>
</dbReference>
<dbReference type="GO" id="GO:0006281">
    <property type="term" value="P:DNA repair"/>
    <property type="evidence" value="ECO:0007669"/>
    <property type="project" value="TreeGrafter"/>
</dbReference>
<dbReference type="Pfam" id="PF00702">
    <property type="entry name" value="Hydrolase"/>
    <property type="match status" value="1"/>
</dbReference>
<dbReference type="PRINTS" id="PR00413">
    <property type="entry name" value="HADHALOGNASE"/>
</dbReference>
<dbReference type="SUPFAM" id="SSF56784">
    <property type="entry name" value="HAD-like"/>
    <property type="match status" value="1"/>
</dbReference>
<dbReference type="PANTHER" id="PTHR43434">
    <property type="entry name" value="PHOSPHOGLYCOLATE PHOSPHATASE"/>
    <property type="match status" value="1"/>
</dbReference>
<dbReference type="InterPro" id="IPR050155">
    <property type="entry name" value="HAD-like_hydrolase_sf"/>
</dbReference>
<dbReference type="AlphaFoldDB" id="A0A7C4Z6Q2"/>
<dbReference type="EMBL" id="DRPZ01000290">
    <property type="protein sequence ID" value="HGY10674.1"/>
    <property type="molecule type" value="Genomic_DNA"/>
</dbReference>